<feature type="domain" description="ABC transporter" evidence="5">
    <location>
        <begin position="254"/>
        <end position="497"/>
    </location>
</feature>
<feature type="domain" description="ABC transporter" evidence="5">
    <location>
        <begin position="7"/>
        <end position="242"/>
    </location>
</feature>
<keyword evidence="7" id="KW-1185">Reference proteome</keyword>
<dbReference type="SMART" id="SM00382">
    <property type="entry name" value="AAA"/>
    <property type="match status" value="2"/>
</dbReference>
<comment type="caution">
    <text evidence="6">The sequence shown here is derived from an EMBL/GenBank/DDBJ whole genome shotgun (WGS) entry which is preliminary data.</text>
</comment>
<dbReference type="PROSITE" id="PS50893">
    <property type="entry name" value="ABC_TRANSPORTER_2"/>
    <property type="match status" value="2"/>
</dbReference>
<organism evidence="6 7">
    <name type="scientific">Microbacterium candidum</name>
    <dbReference type="NCBI Taxonomy" id="3041922"/>
    <lineage>
        <taxon>Bacteria</taxon>
        <taxon>Bacillati</taxon>
        <taxon>Actinomycetota</taxon>
        <taxon>Actinomycetes</taxon>
        <taxon>Micrococcales</taxon>
        <taxon>Microbacteriaceae</taxon>
        <taxon>Microbacterium</taxon>
    </lineage>
</organism>
<dbReference type="EMBL" id="JASXSZ010000001">
    <property type="protein sequence ID" value="MDL9978671.1"/>
    <property type="molecule type" value="Genomic_DNA"/>
</dbReference>
<evidence type="ECO:0000313" key="6">
    <source>
        <dbReference type="EMBL" id="MDL9978671.1"/>
    </source>
</evidence>
<name>A0ABT7MW43_9MICO</name>
<gene>
    <name evidence="6" type="ORF">QSV35_04965</name>
</gene>
<dbReference type="InterPro" id="IPR050107">
    <property type="entry name" value="ABC_carbohydrate_import_ATPase"/>
</dbReference>
<keyword evidence="2" id="KW-0677">Repeat</keyword>
<dbReference type="PANTHER" id="PTHR43790:SF9">
    <property type="entry name" value="GALACTOFURANOSE TRANSPORTER ATP-BINDING PROTEIN YTFR"/>
    <property type="match status" value="1"/>
</dbReference>
<dbReference type="InterPro" id="IPR017871">
    <property type="entry name" value="ABC_transporter-like_CS"/>
</dbReference>
<dbReference type="PANTHER" id="PTHR43790">
    <property type="entry name" value="CARBOHYDRATE TRANSPORT ATP-BINDING PROTEIN MG119-RELATED"/>
    <property type="match status" value="1"/>
</dbReference>
<dbReference type="InterPro" id="IPR003439">
    <property type="entry name" value="ABC_transporter-like_ATP-bd"/>
</dbReference>
<keyword evidence="3" id="KW-0547">Nucleotide-binding</keyword>
<evidence type="ECO:0000259" key="5">
    <source>
        <dbReference type="PROSITE" id="PS50893"/>
    </source>
</evidence>
<protein>
    <submittedName>
        <fullName evidence="6">Sugar ABC transporter ATP-binding protein</fullName>
    </submittedName>
</protein>
<dbReference type="Proteomes" id="UP001235064">
    <property type="component" value="Unassembled WGS sequence"/>
</dbReference>
<dbReference type="Pfam" id="PF00005">
    <property type="entry name" value="ABC_tran"/>
    <property type="match status" value="2"/>
</dbReference>
<keyword evidence="4 6" id="KW-0067">ATP-binding</keyword>
<reference evidence="6 7" key="1">
    <citation type="submission" date="2023-06" db="EMBL/GenBank/DDBJ databases">
        <title>Microbacterium sp. nov., isolated from a waste landfill.</title>
        <authorList>
            <person name="Wen W."/>
        </authorList>
    </citation>
    <scope>NUCLEOTIDE SEQUENCE [LARGE SCALE GENOMIC DNA]</scope>
    <source>
        <strain evidence="6 7">ASV49</strain>
    </source>
</reference>
<dbReference type="CDD" id="cd03215">
    <property type="entry name" value="ABC_Carb_Monos_II"/>
    <property type="match status" value="1"/>
</dbReference>
<evidence type="ECO:0000256" key="4">
    <source>
        <dbReference type="ARBA" id="ARBA00022840"/>
    </source>
</evidence>
<dbReference type="InterPro" id="IPR003593">
    <property type="entry name" value="AAA+_ATPase"/>
</dbReference>
<dbReference type="CDD" id="cd03216">
    <property type="entry name" value="ABC_Carb_Monos_I"/>
    <property type="match status" value="1"/>
</dbReference>
<sequence>MDTPHIIRLTGVTKRFGGQAAVSDVDLAFRRGEIHALVGENGAGKSTLCSIIAGAQSADEGELVVDGRTVSFDTPAAALAAGISLIAQEVALVPALTVRENVFLGREPNVAGVLTTKELERRYAQLDARIGFGIPSRARVGSLPFSSQQKVEILRALARESRVIILDEPTAALGPGDAALLFDALEELRADGATIVFISHHLDEVLAISDRVTILRDGRVVRTADTADETHASLIAGMLGRPLTSVFPPKAPAGAGEPILSVRGLTRRGAFEDVSFDLHPGEILGVAGLVGAGRSEVARAIFGADPVDRGEILLRGRRIRARSPRHAKTLGLAMVPESRRNQGLVLALPVDDNLTMATMDRDQVAGIVRTRKVAKAATDMVRRLDIRLKKPGVAVERLSGGNQQKVLFGKWLMTDPKVLIVDEPTRGVDVGAKKSIYELIADLASNGVAVLLISSELEEILGLAHRVVVMNRGRVSAQLEGDDLTERSIMSAAFASEQQHG</sequence>
<dbReference type="SUPFAM" id="SSF52540">
    <property type="entry name" value="P-loop containing nucleoside triphosphate hydrolases"/>
    <property type="match status" value="2"/>
</dbReference>
<accession>A0ABT7MW43</accession>
<keyword evidence="1" id="KW-0813">Transport</keyword>
<dbReference type="RefSeq" id="WP_286287291.1">
    <property type="nucleotide sequence ID" value="NZ_JASXSZ010000001.1"/>
</dbReference>
<proteinExistence type="predicted"/>
<dbReference type="GO" id="GO:0005524">
    <property type="term" value="F:ATP binding"/>
    <property type="evidence" value="ECO:0007669"/>
    <property type="project" value="UniProtKB-KW"/>
</dbReference>
<evidence type="ECO:0000256" key="3">
    <source>
        <dbReference type="ARBA" id="ARBA00022741"/>
    </source>
</evidence>
<evidence type="ECO:0000313" key="7">
    <source>
        <dbReference type="Proteomes" id="UP001235064"/>
    </source>
</evidence>
<dbReference type="PROSITE" id="PS00211">
    <property type="entry name" value="ABC_TRANSPORTER_1"/>
    <property type="match status" value="1"/>
</dbReference>
<dbReference type="InterPro" id="IPR027417">
    <property type="entry name" value="P-loop_NTPase"/>
</dbReference>
<dbReference type="Gene3D" id="3.40.50.300">
    <property type="entry name" value="P-loop containing nucleotide triphosphate hydrolases"/>
    <property type="match status" value="2"/>
</dbReference>
<evidence type="ECO:0000256" key="2">
    <source>
        <dbReference type="ARBA" id="ARBA00022737"/>
    </source>
</evidence>
<evidence type="ECO:0000256" key="1">
    <source>
        <dbReference type="ARBA" id="ARBA00022448"/>
    </source>
</evidence>